<dbReference type="Proteomes" id="UP000054877">
    <property type="component" value="Unassembled WGS sequence"/>
</dbReference>
<dbReference type="GO" id="GO:0005829">
    <property type="term" value="C:cytosol"/>
    <property type="evidence" value="ECO:0007669"/>
    <property type="project" value="TreeGrafter"/>
</dbReference>
<keyword evidence="6" id="KW-1185">Reference proteome</keyword>
<evidence type="ECO:0000313" key="5">
    <source>
        <dbReference type="EMBL" id="KTD61529.1"/>
    </source>
</evidence>
<evidence type="ECO:0000256" key="2">
    <source>
        <dbReference type="ARBA" id="ARBA00023125"/>
    </source>
</evidence>
<dbReference type="GO" id="GO:0003700">
    <property type="term" value="F:DNA-binding transcription factor activity"/>
    <property type="evidence" value="ECO:0007669"/>
    <property type="project" value="InterPro"/>
</dbReference>
<keyword evidence="3" id="KW-0804">Transcription</keyword>
<dbReference type="PANTHER" id="PTHR47894:SF1">
    <property type="entry name" value="HTH-TYPE TRANSCRIPTIONAL REGULATOR VQSM"/>
    <property type="match status" value="1"/>
</dbReference>
<dbReference type="RefSeq" id="WP_058484078.1">
    <property type="nucleotide sequence ID" value="NZ_CAAAII010000010.1"/>
</dbReference>
<dbReference type="PATRIC" id="fig|452.5.peg.2377"/>
<dbReference type="Pfam" id="PF12625">
    <property type="entry name" value="Arabinose_bd"/>
    <property type="match status" value="1"/>
</dbReference>
<accession>A0A0W0YXC8</accession>
<evidence type="ECO:0000256" key="3">
    <source>
        <dbReference type="ARBA" id="ARBA00023163"/>
    </source>
</evidence>
<dbReference type="STRING" id="452.Lspi_2159"/>
<organism evidence="5 6">
    <name type="scientific">Legionella spiritensis</name>
    <dbReference type="NCBI Taxonomy" id="452"/>
    <lineage>
        <taxon>Bacteria</taxon>
        <taxon>Pseudomonadati</taxon>
        <taxon>Pseudomonadota</taxon>
        <taxon>Gammaproteobacteria</taxon>
        <taxon>Legionellales</taxon>
        <taxon>Legionellaceae</taxon>
        <taxon>Legionella</taxon>
    </lineage>
</organism>
<dbReference type="InterPro" id="IPR020449">
    <property type="entry name" value="Tscrpt_reg_AraC-type_HTH"/>
</dbReference>
<proteinExistence type="predicted"/>
<keyword evidence="1" id="KW-0805">Transcription regulation</keyword>
<comment type="caution">
    <text evidence="5">The sequence shown here is derived from an EMBL/GenBank/DDBJ whole genome shotgun (WGS) entry which is preliminary data.</text>
</comment>
<evidence type="ECO:0000313" key="6">
    <source>
        <dbReference type="Proteomes" id="UP000054877"/>
    </source>
</evidence>
<feature type="domain" description="HTH araC/xylS-type" evidence="4">
    <location>
        <begin position="233"/>
        <end position="330"/>
    </location>
</feature>
<dbReference type="PANTHER" id="PTHR47894">
    <property type="entry name" value="HTH-TYPE TRANSCRIPTIONAL REGULATOR GADX"/>
    <property type="match status" value="1"/>
</dbReference>
<name>A0A0W0YXC8_LEGSP</name>
<dbReference type="AlphaFoldDB" id="A0A0W0YXC8"/>
<dbReference type="OrthoDB" id="5722175at2"/>
<protein>
    <submittedName>
        <fullName evidence="5">Transcriptional regulator OruR, AraC family</fullName>
    </submittedName>
</protein>
<dbReference type="SMART" id="SM00342">
    <property type="entry name" value="HTH_ARAC"/>
    <property type="match status" value="1"/>
</dbReference>
<sequence>MKQAIAANYLSSLEKCLESFGVRHFLKSLGFDDKRVHDPQAFLTLEEFTRIVHAAYEQSQCAYLGLFFGQNITIVNHGFLGYAAMTSPTMGAAIQIMLRYLNTRTSLLQIDLHDAGPDKFFMELVLVPLEPLITRFIVEMVMMHIVKMRTFLINKTVPCLRIDVDYQQPSHADYYYRMLQTDVHFNSDSNRLWLAADELNYPVNFADDVSYQQARQQLQAVSDQLAAQEDLPSRIQMILLRDNLLDSSMEKVAAQLCMSSRTLRRHLQRCGISYQELVDSVRQQKAETFLRNNTMSVTEISFLLGFNDTSSFSKAFKRWTSYTPSDYRQRFMVP</sequence>
<dbReference type="GO" id="GO:0000976">
    <property type="term" value="F:transcription cis-regulatory region binding"/>
    <property type="evidence" value="ECO:0007669"/>
    <property type="project" value="TreeGrafter"/>
</dbReference>
<reference evidence="5 6" key="1">
    <citation type="submission" date="2015-11" db="EMBL/GenBank/DDBJ databases">
        <title>Genomic analysis of 38 Legionella species identifies large and diverse effector repertoires.</title>
        <authorList>
            <person name="Burstein D."/>
            <person name="Amaro F."/>
            <person name="Zusman T."/>
            <person name="Lifshitz Z."/>
            <person name="Cohen O."/>
            <person name="Gilbert J.A."/>
            <person name="Pupko T."/>
            <person name="Shuman H.A."/>
            <person name="Segal G."/>
        </authorList>
    </citation>
    <scope>NUCLEOTIDE SEQUENCE [LARGE SCALE GENOMIC DNA]</scope>
    <source>
        <strain evidence="5 6">Mt.St.Helens-9</strain>
    </source>
</reference>
<dbReference type="InterPro" id="IPR018060">
    <property type="entry name" value="HTH_AraC"/>
</dbReference>
<gene>
    <name evidence="5" type="ORF">Lspi_2159</name>
</gene>
<keyword evidence="2" id="KW-0238">DNA-binding</keyword>
<dbReference type="InterPro" id="IPR032687">
    <property type="entry name" value="AraC-type_N"/>
</dbReference>
<dbReference type="PRINTS" id="PR00032">
    <property type="entry name" value="HTHARAC"/>
</dbReference>
<dbReference type="InterPro" id="IPR009057">
    <property type="entry name" value="Homeodomain-like_sf"/>
</dbReference>
<dbReference type="PROSITE" id="PS01124">
    <property type="entry name" value="HTH_ARAC_FAMILY_2"/>
    <property type="match status" value="1"/>
</dbReference>
<dbReference type="SUPFAM" id="SSF46689">
    <property type="entry name" value="Homeodomain-like"/>
    <property type="match status" value="1"/>
</dbReference>
<evidence type="ECO:0000259" key="4">
    <source>
        <dbReference type="PROSITE" id="PS01124"/>
    </source>
</evidence>
<dbReference type="Gene3D" id="1.10.10.60">
    <property type="entry name" value="Homeodomain-like"/>
    <property type="match status" value="1"/>
</dbReference>
<dbReference type="Pfam" id="PF12833">
    <property type="entry name" value="HTH_18"/>
    <property type="match status" value="1"/>
</dbReference>
<evidence type="ECO:0000256" key="1">
    <source>
        <dbReference type="ARBA" id="ARBA00023015"/>
    </source>
</evidence>
<dbReference type="EMBL" id="LNYX01000031">
    <property type="protein sequence ID" value="KTD61529.1"/>
    <property type="molecule type" value="Genomic_DNA"/>
</dbReference>